<comment type="subunit">
    <text evidence="5">Component of the eukaryotic translation initiation factor 3 (eIF-3) complex.</text>
</comment>
<dbReference type="PANTHER" id="PTHR13022">
    <property type="entry name" value="EUKARYOTIC TRANSLATION INITIATION FACTOR 3 SUBUNIT 11"/>
    <property type="match status" value="1"/>
</dbReference>
<keyword evidence="3 5" id="KW-0648">Protein biosynthesis</keyword>
<dbReference type="GO" id="GO:0006446">
    <property type="term" value="P:regulation of translational initiation"/>
    <property type="evidence" value="ECO:0007669"/>
    <property type="project" value="InterPro"/>
</dbReference>
<evidence type="ECO:0000256" key="4">
    <source>
        <dbReference type="ARBA" id="ARBA00057041"/>
    </source>
</evidence>
<comment type="function">
    <text evidence="4">Component of the eukaryotic translation initiation factor 3 (eIF-3) complex, which is required for several steps in the initiation of protein synthesis. The eIF-3 complex associates with the 40S ribosome and facilitates the recruitment of eIF-1, eIF-1A, eIF-2:GTP:methionyl-tRNAi and eIF-5 to form the 43S pre-initiation complex (43S PIC). The eIF-3 complex stimulates mRNA recruitment to the 43S PIC and scanning of the mRNA for AUG recognition. The eIF-3 complex is also required for disassembly and recycling of post-termination ribosomal complexes and subsequently prevents premature joining of the 40S and 60S ribosomal subunits prior to initiation. The eIF-3 complex specifically targets and initiates translation of a subset of mRNAs involved in cell proliferation, including cell cycling, differentiation and apoptosis, and uses different modes of RNA stem-loop binding to exert either translational activation or repression.</text>
</comment>
<evidence type="ECO:0000313" key="7">
    <source>
        <dbReference type="EMBL" id="CAG4645763.1"/>
    </source>
</evidence>
<protein>
    <recommendedName>
        <fullName evidence="5">Eukaryotic translation initiation factor 3 subunit K</fullName>
        <shortName evidence="5">eIF3k</shortName>
    </recommendedName>
    <alternativeName>
        <fullName evidence="5">eIF-3 p25</fullName>
    </alternativeName>
</protein>
<dbReference type="AlphaFoldDB" id="A0A9N6WTC7"/>
<dbReference type="InterPro" id="IPR000717">
    <property type="entry name" value="PCI_dom"/>
</dbReference>
<dbReference type="PROSITE" id="PS50250">
    <property type="entry name" value="PCI"/>
    <property type="match status" value="1"/>
</dbReference>
<keyword evidence="1 5" id="KW-0963">Cytoplasm</keyword>
<dbReference type="GO" id="GO:0033290">
    <property type="term" value="C:eukaryotic 48S preinitiation complex"/>
    <property type="evidence" value="ECO:0007669"/>
    <property type="project" value="UniProtKB-UniRule"/>
</dbReference>
<evidence type="ECO:0000256" key="1">
    <source>
        <dbReference type="ARBA" id="ARBA00022490"/>
    </source>
</evidence>
<comment type="subcellular location">
    <subcellularLocation>
        <location evidence="5">Cytoplasm</location>
    </subcellularLocation>
</comment>
<comment type="similarity">
    <text evidence="5">Belongs to the eIF-3 subunit K family.</text>
</comment>
<sequence>MDPAGDSKTTASMVDAYRPKITAMLKGIERYNPENLRTLESFVGLQASGNIYELEANLAVLRLYQFSPHHYNNDIAALILLKAFTNLPHTDFVLCKCLLSPEHYDDVKIAKVMVLANFLETCNFKDFWAQLKFDQDLVSSIVGFEDSIRKFVCHVVSITYQTIEFNVLKELLGNVPDAVVKQWISKNGWKEEQSLVFVASQEDMVKTKNITEKIEFENVANIMASCT</sequence>
<dbReference type="FunFam" id="1.25.40.250:FF:000001">
    <property type="entry name" value="Eukaryotic translation initiation factor 3 subunit K"/>
    <property type="match status" value="1"/>
</dbReference>
<dbReference type="FunFam" id="1.10.10.10:FF:000212">
    <property type="entry name" value="Eukaryotic translation initiation factor 3 subunit K"/>
    <property type="match status" value="1"/>
</dbReference>
<dbReference type="InterPro" id="IPR016024">
    <property type="entry name" value="ARM-type_fold"/>
</dbReference>
<proteinExistence type="inferred from homology"/>
<keyword evidence="2 5" id="KW-0396">Initiation factor</keyword>
<dbReference type="InterPro" id="IPR036388">
    <property type="entry name" value="WH-like_DNA-bd_sf"/>
</dbReference>
<evidence type="ECO:0000259" key="6">
    <source>
        <dbReference type="PROSITE" id="PS50250"/>
    </source>
</evidence>
<dbReference type="EMBL" id="OC989108">
    <property type="protein sequence ID" value="CAG4645763.1"/>
    <property type="molecule type" value="Genomic_DNA"/>
</dbReference>
<dbReference type="HAMAP" id="MF_03010">
    <property type="entry name" value="eIF3k"/>
    <property type="match status" value="1"/>
</dbReference>
<organism evidence="7">
    <name type="scientific">Lynceus sp. MCZ IZ 141354</name>
    <dbReference type="NCBI Taxonomy" id="1930659"/>
    <lineage>
        <taxon>Eukaryota</taxon>
        <taxon>Metazoa</taxon>
        <taxon>Ecdysozoa</taxon>
        <taxon>Arthropoda</taxon>
        <taxon>Crustacea</taxon>
        <taxon>Branchiopoda</taxon>
        <taxon>Diplostraca</taxon>
        <taxon>Laevicaudata</taxon>
        <taxon>Lynceidae</taxon>
        <taxon>Lynceus</taxon>
    </lineage>
</organism>
<accession>A0A9N6WTC7</accession>
<feature type="domain" description="PCI" evidence="6">
    <location>
        <begin position="52"/>
        <end position="213"/>
    </location>
</feature>
<dbReference type="SUPFAM" id="SSF46785">
    <property type="entry name" value="Winged helix' DNA-binding domain"/>
    <property type="match status" value="1"/>
</dbReference>
<dbReference type="GO" id="GO:0043022">
    <property type="term" value="F:ribosome binding"/>
    <property type="evidence" value="ECO:0007669"/>
    <property type="project" value="InterPro"/>
</dbReference>
<name>A0A9N6WTC7_9CRUS</name>
<dbReference type="InterPro" id="IPR036390">
    <property type="entry name" value="WH_DNA-bd_sf"/>
</dbReference>
<evidence type="ECO:0000256" key="2">
    <source>
        <dbReference type="ARBA" id="ARBA00022540"/>
    </source>
</evidence>
<comment type="function">
    <text evidence="5">Component of the eukaryotic translation initiation factor 3 (eIF-3) complex, which is involved in protein synthesis of a specialized repertoire of mRNAs and, together with other initiation factors, stimulates binding of mRNA and methionyl-tRNAi to the 40S ribosome. The eIF-3 complex specifically targets and initiates translation of a subset of mRNAs involved in cell proliferation.</text>
</comment>
<dbReference type="PANTHER" id="PTHR13022:SF0">
    <property type="entry name" value="EUKARYOTIC TRANSLATION INITIATION FACTOR 3 SUBUNIT K"/>
    <property type="match status" value="1"/>
</dbReference>
<dbReference type="GO" id="GO:0003743">
    <property type="term" value="F:translation initiation factor activity"/>
    <property type="evidence" value="ECO:0007669"/>
    <property type="project" value="UniProtKB-UniRule"/>
</dbReference>
<evidence type="ECO:0000256" key="5">
    <source>
        <dbReference type="HAMAP-Rule" id="MF_03010"/>
    </source>
</evidence>
<dbReference type="Gene3D" id="1.25.40.250">
    <property type="entry name" value="ARM repeat, domain 1"/>
    <property type="match status" value="1"/>
</dbReference>
<dbReference type="InterPro" id="IPR009374">
    <property type="entry name" value="eIF3k"/>
</dbReference>
<dbReference type="SUPFAM" id="SSF48371">
    <property type="entry name" value="ARM repeat"/>
    <property type="match status" value="1"/>
</dbReference>
<reference evidence="7" key="1">
    <citation type="submission" date="2021-04" db="EMBL/GenBank/DDBJ databases">
        <authorList>
            <person name="Cornetti L."/>
        </authorList>
    </citation>
    <scope>NUCLEOTIDE SEQUENCE</scope>
</reference>
<dbReference type="GO" id="GO:0003723">
    <property type="term" value="F:RNA binding"/>
    <property type="evidence" value="ECO:0007669"/>
    <property type="project" value="UniProtKB-UniRule"/>
</dbReference>
<dbReference type="InterPro" id="IPR033464">
    <property type="entry name" value="CSN8_PSD8_EIF3K"/>
</dbReference>
<dbReference type="Gene3D" id="1.10.10.10">
    <property type="entry name" value="Winged helix-like DNA-binding domain superfamily/Winged helix DNA-binding domain"/>
    <property type="match status" value="1"/>
</dbReference>
<evidence type="ECO:0000256" key="3">
    <source>
        <dbReference type="ARBA" id="ARBA00022917"/>
    </source>
</evidence>
<dbReference type="Pfam" id="PF10075">
    <property type="entry name" value="CSN8_PSD8_EIF3K"/>
    <property type="match status" value="1"/>
</dbReference>
<gene>
    <name evidence="7" type="primary">EOG090X0BWZ</name>
</gene>
<dbReference type="GO" id="GO:0005852">
    <property type="term" value="C:eukaryotic translation initiation factor 3 complex"/>
    <property type="evidence" value="ECO:0007669"/>
    <property type="project" value="UniProtKB-UniRule"/>
</dbReference>
<dbReference type="GO" id="GO:0001732">
    <property type="term" value="P:formation of cytoplasmic translation initiation complex"/>
    <property type="evidence" value="ECO:0007669"/>
    <property type="project" value="UniProtKB-UniRule"/>
</dbReference>
<dbReference type="InterPro" id="IPR016020">
    <property type="entry name" value="Transl_init_fac_sub12_N_euk"/>
</dbReference>
<dbReference type="GO" id="GO:0016282">
    <property type="term" value="C:eukaryotic 43S preinitiation complex"/>
    <property type="evidence" value="ECO:0007669"/>
    <property type="project" value="UniProtKB-UniRule"/>
</dbReference>